<dbReference type="InterPro" id="IPR000092">
    <property type="entry name" value="Polyprenyl_synt"/>
</dbReference>
<keyword evidence="4" id="KW-0479">Metal-binding</keyword>
<proteinExistence type="inferred from homology"/>
<dbReference type="SUPFAM" id="SSF48576">
    <property type="entry name" value="Terpenoid synthases"/>
    <property type="match status" value="1"/>
</dbReference>
<evidence type="ECO:0000256" key="5">
    <source>
        <dbReference type="ARBA" id="ARBA00022842"/>
    </source>
</evidence>
<dbReference type="Proteomes" id="UP000805614">
    <property type="component" value="Unassembled WGS sequence"/>
</dbReference>
<dbReference type="PROSITE" id="PS00444">
    <property type="entry name" value="POLYPRENYL_SYNTHASE_2"/>
    <property type="match status" value="1"/>
</dbReference>
<evidence type="ECO:0000256" key="2">
    <source>
        <dbReference type="ARBA" id="ARBA00006706"/>
    </source>
</evidence>
<keyword evidence="5" id="KW-0460">Magnesium</keyword>
<dbReference type="SFLD" id="SFLDS00005">
    <property type="entry name" value="Isoprenoid_Synthase_Type_I"/>
    <property type="match status" value="1"/>
</dbReference>
<gene>
    <name evidence="7" type="ORF">HKK74_23430</name>
</gene>
<sequence length="355" mass="38321">MTTQTHEPPIAQEALDHVLDRVELRLQDHLGRERAQWTSAPTGQASAVVPIDAVADLVHAGGKRLRPAFCASGFLCAGGGPDDPVIVDAAAALELLHAFALIHDDVLDASPLRRGRPTVHERYAAEHRARGWRGESRRFGEGVAILAGDLAYVLADTLTADFTPPARELWGELRTEMIIGQFVDIRSAAAASADLPLARWIAVCKSGHYTIHRPLALGAALAGRPDLAPAFEEYGVALGEAFQLRDDLIDAFGTSESTGKPVGLDVDQHKMTPLIAVAVERDARVRALVAEGGDGGWDAGRLRELLAETGVRAEIEAHIDRLVKRAHGAIARAPIGESWRRILTDMADRVAYRDR</sequence>
<organism evidence="7 8">
    <name type="scientific">Actinomadura alba</name>
    <dbReference type="NCBI Taxonomy" id="406431"/>
    <lineage>
        <taxon>Bacteria</taxon>
        <taxon>Bacillati</taxon>
        <taxon>Actinomycetota</taxon>
        <taxon>Actinomycetes</taxon>
        <taxon>Streptosporangiales</taxon>
        <taxon>Thermomonosporaceae</taxon>
        <taxon>Actinomadura</taxon>
    </lineage>
</organism>
<dbReference type="RefSeq" id="WP_187245439.1">
    <property type="nucleotide sequence ID" value="NZ_BAAAOK010000015.1"/>
</dbReference>
<accession>A0ABR7LUE1</accession>
<dbReference type="PROSITE" id="PS00723">
    <property type="entry name" value="POLYPRENYL_SYNTHASE_1"/>
    <property type="match status" value="1"/>
</dbReference>
<dbReference type="InterPro" id="IPR008949">
    <property type="entry name" value="Isoprenoid_synthase_dom_sf"/>
</dbReference>
<comment type="caution">
    <text evidence="7">The sequence shown here is derived from an EMBL/GenBank/DDBJ whole genome shotgun (WGS) entry which is preliminary data.</text>
</comment>
<dbReference type="PANTHER" id="PTHR12001:SF85">
    <property type="entry name" value="SHORT CHAIN ISOPRENYL DIPHOSPHATE SYNTHASE"/>
    <property type="match status" value="1"/>
</dbReference>
<evidence type="ECO:0000256" key="6">
    <source>
        <dbReference type="RuleBase" id="RU004466"/>
    </source>
</evidence>
<evidence type="ECO:0000256" key="4">
    <source>
        <dbReference type="ARBA" id="ARBA00022723"/>
    </source>
</evidence>
<dbReference type="EMBL" id="JABVEC010000018">
    <property type="protein sequence ID" value="MBC6468426.1"/>
    <property type="molecule type" value="Genomic_DNA"/>
</dbReference>
<evidence type="ECO:0000256" key="1">
    <source>
        <dbReference type="ARBA" id="ARBA00001946"/>
    </source>
</evidence>
<evidence type="ECO:0000256" key="3">
    <source>
        <dbReference type="ARBA" id="ARBA00022679"/>
    </source>
</evidence>
<comment type="cofactor">
    <cofactor evidence="1">
        <name>Mg(2+)</name>
        <dbReference type="ChEBI" id="CHEBI:18420"/>
    </cofactor>
</comment>
<keyword evidence="8" id="KW-1185">Reference proteome</keyword>
<dbReference type="InterPro" id="IPR033749">
    <property type="entry name" value="Polyprenyl_synt_CS"/>
</dbReference>
<dbReference type="Pfam" id="PF00348">
    <property type="entry name" value="polyprenyl_synt"/>
    <property type="match status" value="1"/>
</dbReference>
<reference evidence="7 8" key="1">
    <citation type="submission" date="2020-06" db="EMBL/GenBank/DDBJ databases">
        <title>Actinomadura xiongansis sp. nov., isolated from soil of Baiyangdian.</title>
        <authorList>
            <person name="Zhang X."/>
        </authorList>
    </citation>
    <scope>NUCLEOTIDE SEQUENCE [LARGE SCALE GENOMIC DNA]</scope>
    <source>
        <strain evidence="7 8">HBUM206468</strain>
    </source>
</reference>
<dbReference type="Gene3D" id="1.10.600.10">
    <property type="entry name" value="Farnesyl Diphosphate Synthase"/>
    <property type="match status" value="1"/>
</dbReference>
<comment type="similarity">
    <text evidence="2 6">Belongs to the FPP/GGPP synthase family.</text>
</comment>
<dbReference type="PANTHER" id="PTHR12001">
    <property type="entry name" value="GERANYLGERANYL PYROPHOSPHATE SYNTHASE"/>
    <property type="match status" value="1"/>
</dbReference>
<protein>
    <submittedName>
        <fullName evidence="7">Polyprenyl synthetase family protein</fullName>
    </submittedName>
</protein>
<name>A0ABR7LUE1_9ACTN</name>
<keyword evidence="3 6" id="KW-0808">Transferase</keyword>
<evidence type="ECO:0000313" key="8">
    <source>
        <dbReference type="Proteomes" id="UP000805614"/>
    </source>
</evidence>
<evidence type="ECO:0000313" key="7">
    <source>
        <dbReference type="EMBL" id="MBC6468426.1"/>
    </source>
</evidence>